<evidence type="ECO:0000313" key="3">
    <source>
        <dbReference type="Proteomes" id="UP000266841"/>
    </source>
</evidence>
<gene>
    <name evidence="2" type="ORF">THAOC_01313</name>
</gene>
<reference evidence="2 3" key="1">
    <citation type="journal article" date="2012" name="Genome Biol.">
        <title>Genome and low-iron response of an oceanic diatom adapted to chronic iron limitation.</title>
        <authorList>
            <person name="Lommer M."/>
            <person name="Specht M."/>
            <person name="Roy A.S."/>
            <person name="Kraemer L."/>
            <person name="Andreson R."/>
            <person name="Gutowska M.A."/>
            <person name="Wolf J."/>
            <person name="Bergner S.V."/>
            <person name="Schilhabel M.B."/>
            <person name="Klostermeier U.C."/>
            <person name="Beiko R.G."/>
            <person name="Rosenstiel P."/>
            <person name="Hippler M."/>
            <person name="Laroche J."/>
        </authorList>
    </citation>
    <scope>NUCLEOTIDE SEQUENCE [LARGE SCALE GENOMIC DNA]</scope>
    <source>
        <strain evidence="2 3">CCMP1005</strain>
    </source>
</reference>
<evidence type="ECO:0000256" key="1">
    <source>
        <dbReference type="SAM" id="MobiDB-lite"/>
    </source>
</evidence>
<name>K0TDV2_THAOC</name>
<sequence length="96" mass="10205">MHHARRKILDDEDGVASRPKIGQQRSRSGRSRQATWAEAEAAQFLPCGAVTLAGRAVVLRAWGCRLCGVLEIDDGGKALAAGDGRANDCMGASTKR</sequence>
<proteinExistence type="predicted"/>
<comment type="caution">
    <text evidence="2">The sequence shown here is derived from an EMBL/GenBank/DDBJ whole genome shotgun (WGS) entry which is preliminary data.</text>
</comment>
<dbReference type="Proteomes" id="UP000266841">
    <property type="component" value="Unassembled WGS sequence"/>
</dbReference>
<accession>K0TDV2</accession>
<organism evidence="2 3">
    <name type="scientific">Thalassiosira oceanica</name>
    <name type="common">Marine diatom</name>
    <dbReference type="NCBI Taxonomy" id="159749"/>
    <lineage>
        <taxon>Eukaryota</taxon>
        <taxon>Sar</taxon>
        <taxon>Stramenopiles</taxon>
        <taxon>Ochrophyta</taxon>
        <taxon>Bacillariophyta</taxon>
        <taxon>Coscinodiscophyceae</taxon>
        <taxon>Thalassiosirophycidae</taxon>
        <taxon>Thalassiosirales</taxon>
        <taxon>Thalassiosiraceae</taxon>
        <taxon>Thalassiosira</taxon>
    </lineage>
</organism>
<protein>
    <submittedName>
        <fullName evidence="2">Uncharacterized protein</fullName>
    </submittedName>
</protein>
<keyword evidence="3" id="KW-1185">Reference proteome</keyword>
<feature type="non-terminal residue" evidence="2">
    <location>
        <position position="96"/>
    </location>
</feature>
<feature type="region of interest" description="Disordered" evidence="1">
    <location>
        <begin position="1"/>
        <end position="33"/>
    </location>
</feature>
<evidence type="ECO:0000313" key="2">
    <source>
        <dbReference type="EMBL" id="EJK76898.1"/>
    </source>
</evidence>
<dbReference type="EMBL" id="AGNL01001571">
    <property type="protein sequence ID" value="EJK76898.1"/>
    <property type="molecule type" value="Genomic_DNA"/>
</dbReference>
<dbReference type="AlphaFoldDB" id="K0TDV2"/>